<dbReference type="Ensembl" id="ENSCSAVT00000004983.1">
    <property type="protein sequence ID" value="ENSCSAVP00000004914.1"/>
    <property type="gene ID" value="ENSCSAVG00000002926.1"/>
</dbReference>
<proteinExistence type="predicted"/>
<sequence length="110" mass="12030">AGDGFAVRIWGCELAVEHQIVADVSIYLRLDRVDVEGCEGRGGLPVLRETASSQPLCWGVVVGVDVRSCTSGVLPFFVIRAFHGQTGTCRRTCICHSPQTDDTTRFYIDL</sequence>
<name>H2YHW5_CIOSA</name>
<dbReference type="AlphaFoldDB" id="H2YHW5"/>
<evidence type="ECO:0000313" key="1">
    <source>
        <dbReference type="Ensembl" id="ENSCSAVP00000004914.1"/>
    </source>
</evidence>
<dbReference type="Proteomes" id="UP000007875">
    <property type="component" value="Unassembled WGS sequence"/>
</dbReference>
<evidence type="ECO:0000313" key="2">
    <source>
        <dbReference type="Proteomes" id="UP000007875"/>
    </source>
</evidence>
<dbReference type="InParanoid" id="H2YHW5"/>
<organism evidence="1 2">
    <name type="scientific">Ciona savignyi</name>
    <name type="common">Pacific transparent sea squirt</name>
    <dbReference type="NCBI Taxonomy" id="51511"/>
    <lineage>
        <taxon>Eukaryota</taxon>
        <taxon>Metazoa</taxon>
        <taxon>Chordata</taxon>
        <taxon>Tunicata</taxon>
        <taxon>Ascidiacea</taxon>
        <taxon>Phlebobranchia</taxon>
        <taxon>Cionidae</taxon>
        <taxon>Ciona</taxon>
    </lineage>
</organism>
<keyword evidence="2" id="KW-1185">Reference proteome</keyword>
<dbReference type="HOGENOM" id="CLU_2176655_0_0_1"/>
<accession>H2YHW5</accession>
<reference evidence="2" key="1">
    <citation type="submission" date="2003-08" db="EMBL/GenBank/DDBJ databases">
        <authorList>
            <person name="Birren B."/>
            <person name="Nusbaum C."/>
            <person name="Abebe A."/>
            <person name="Abouelleil A."/>
            <person name="Adekoya E."/>
            <person name="Ait-zahra M."/>
            <person name="Allen N."/>
            <person name="Allen T."/>
            <person name="An P."/>
            <person name="Anderson M."/>
            <person name="Anderson S."/>
            <person name="Arachchi H."/>
            <person name="Armbruster J."/>
            <person name="Bachantsang P."/>
            <person name="Baldwin J."/>
            <person name="Barry A."/>
            <person name="Bayul T."/>
            <person name="Blitshsteyn B."/>
            <person name="Bloom T."/>
            <person name="Blye J."/>
            <person name="Boguslavskiy L."/>
            <person name="Borowsky M."/>
            <person name="Boukhgalter B."/>
            <person name="Brunache A."/>
            <person name="Butler J."/>
            <person name="Calixte N."/>
            <person name="Calvo S."/>
            <person name="Camarata J."/>
            <person name="Campo K."/>
            <person name="Chang J."/>
            <person name="Cheshatsang Y."/>
            <person name="Citroen M."/>
            <person name="Collymore A."/>
            <person name="Considine T."/>
            <person name="Cook A."/>
            <person name="Cooke P."/>
            <person name="Corum B."/>
            <person name="Cuomo C."/>
            <person name="David R."/>
            <person name="Dawoe T."/>
            <person name="Degray S."/>
            <person name="Dodge S."/>
            <person name="Dooley K."/>
            <person name="Dorje P."/>
            <person name="Dorjee K."/>
            <person name="Dorris L."/>
            <person name="Duffey N."/>
            <person name="Dupes A."/>
            <person name="Elkins T."/>
            <person name="Engels R."/>
            <person name="Erickson J."/>
            <person name="Farina A."/>
            <person name="Faro S."/>
            <person name="Ferreira P."/>
            <person name="Fischer H."/>
            <person name="Fitzgerald M."/>
            <person name="Foley K."/>
            <person name="Gage D."/>
            <person name="Galagan J."/>
            <person name="Gearin G."/>
            <person name="Gnerre S."/>
            <person name="Gnirke A."/>
            <person name="Goyette A."/>
            <person name="Graham J."/>
            <person name="Grandbois E."/>
            <person name="Gyaltsen K."/>
            <person name="Hafez N."/>
            <person name="Hagopian D."/>
            <person name="Hagos B."/>
            <person name="Hall J."/>
            <person name="Hatcher B."/>
            <person name="Heller A."/>
            <person name="Higgins H."/>
            <person name="Honan T."/>
            <person name="Horn A."/>
            <person name="Houde N."/>
            <person name="Hughes L."/>
            <person name="Hulme W."/>
            <person name="Husby E."/>
            <person name="Iliev I."/>
            <person name="Jaffe D."/>
            <person name="Jones C."/>
            <person name="Kamal M."/>
            <person name="Kamat A."/>
            <person name="Kamvysselis M."/>
            <person name="Karlsson E."/>
            <person name="Kells C."/>
            <person name="Kieu A."/>
            <person name="Kisner P."/>
            <person name="Kodira C."/>
            <person name="Kulbokas E."/>
            <person name="Labutti K."/>
            <person name="Lama D."/>
            <person name="Landers T."/>
            <person name="Leger J."/>
            <person name="Levine S."/>
            <person name="Lewis D."/>
            <person name="Lewis T."/>
            <person name="Lindblad-toh K."/>
            <person name="Liu X."/>
            <person name="Lokyitsang T."/>
            <person name="Lokyitsang Y."/>
            <person name="Lucien O."/>
            <person name="Lui A."/>
            <person name="Ma L.J."/>
            <person name="Mabbitt R."/>
            <person name="Macdonald J."/>
            <person name="Maclean C."/>
            <person name="Major J."/>
            <person name="Manning J."/>
            <person name="Marabella R."/>
            <person name="Maru K."/>
            <person name="Matthews C."/>
            <person name="Mauceli E."/>
            <person name="Mccarthy M."/>
            <person name="Mcdonough S."/>
            <person name="Mcghee T."/>
            <person name="Meldrim J."/>
            <person name="Meneus L."/>
            <person name="Mesirov J."/>
            <person name="Mihalev A."/>
            <person name="Mihova T."/>
            <person name="Mikkelsen T."/>
            <person name="Mlenga V."/>
            <person name="Moru K."/>
            <person name="Mozes J."/>
            <person name="Mulrain L."/>
            <person name="Munson G."/>
            <person name="Naylor J."/>
            <person name="Newes C."/>
            <person name="Nguyen C."/>
            <person name="Nguyen N."/>
            <person name="Nguyen T."/>
            <person name="Nicol R."/>
            <person name="Nielsen C."/>
            <person name="Nizzari M."/>
            <person name="Norbu C."/>
            <person name="Norbu N."/>
            <person name="O'donnell P."/>
            <person name="Okoawo O."/>
            <person name="O'leary S."/>
            <person name="Omotosho B."/>
            <person name="O'neill K."/>
            <person name="Osman S."/>
            <person name="Parker S."/>
            <person name="Perrin D."/>
            <person name="Phunkhang P."/>
            <person name="Piqani B."/>
            <person name="Purcell S."/>
            <person name="Rachupka T."/>
            <person name="Ramasamy U."/>
            <person name="Rameau R."/>
            <person name="Ray V."/>
            <person name="Raymond C."/>
            <person name="Retta R."/>
            <person name="Richardson S."/>
            <person name="Rise C."/>
            <person name="Rodriguez J."/>
            <person name="Rogers J."/>
            <person name="Rogov P."/>
            <person name="Rutman M."/>
            <person name="Schupbach R."/>
            <person name="Seaman C."/>
            <person name="Settipalli S."/>
            <person name="Sharpe T."/>
            <person name="Sheridan J."/>
            <person name="Sherpa N."/>
            <person name="Shi J."/>
            <person name="Smirnov S."/>
            <person name="Smith C."/>
            <person name="Sougnez C."/>
            <person name="Spencer B."/>
            <person name="Stalker J."/>
            <person name="Stange-thomann N."/>
            <person name="Stavropoulos S."/>
            <person name="Stetson K."/>
            <person name="Stone C."/>
            <person name="Stone S."/>
            <person name="Stubbs M."/>
            <person name="Talamas J."/>
            <person name="Tchuinga P."/>
            <person name="Tenzing P."/>
            <person name="Tesfaye S."/>
            <person name="Theodore J."/>
            <person name="Thoulutsang Y."/>
            <person name="Topham K."/>
            <person name="Towey S."/>
            <person name="Tsamla T."/>
            <person name="Tsomo N."/>
            <person name="Vallee D."/>
            <person name="Vassiliev H."/>
            <person name="Venkataraman V."/>
            <person name="Vinson J."/>
            <person name="Vo A."/>
            <person name="Wade C."/>
            <person name="Wang S."/>
            <person name="Wangchuk T."/>
            <person name="Wangdi T."/>
            <person name="Whittaker C."/>
            <person name="Wilkinson J."/>
            <person name="Wu Y."/>
            <person name="Wyman D."/>
            <person name="Yadav S."/>
            <person name="Yang S."/>
            <person name="Yang X."/>
            <person name="Yeager S."/>
            <person name="Yee E."/>
            <person name="Young G."/>
            <person name="Zainoun J."/>
            <person name="Zembeck L."/>
            <person name="Zimmer A."/>
            <person name="Zody M."/>
            <person name="Lander E."/>
        </authorList>
    </citation>
    <scope>NUCLEOTIDE SEQUENCE [LARGE SCALE GENOMIC DNA]</scope>
</reference>
<reference evidence="1" key="2">
    <citation type="submission" date="2025-08" db="UniProtKB">
        <authorList>
            <consortium name="Ensembl"/>
        </authorList>
    </citation>
    <scope>IDENTIFICATION</scope>
</reference>
<reference evidence="1" key="3">
    <citation type="submission" date="2025-09" db="UniProtKB">
        <authorList>
            <consortium name="Ensembl"/>
        </authorList>
    </citation>
    <scope>IDENTIFICATION</scope>
</reference>
<protein>
    <submittedName>
        <fullName evidence="1">Uncharacterized protein</fullName>
    </submittedName>
</protein>